<evidence type="ECO:0000256" key="3">
    <source>
        <dbReference type="ARBA" id="ARBA00022741"/>
    </source>
</evidence>
<dbReference type="SUPFAM" id="SSF52540">
    <property type="entry name" value="P-loop containing nucleoside triphosphate hydrolases"/>
    <property type="match status" value="1"/>
</dbReference>
<dbReference type="InterPro" id="IPR003593">
    <property type="entry name" value="AAA+_ATPase"/>
</dbReference>
<dbReference type="PANTHER" id="PTHR43335">
    <property type="entry name" value="ABC TRANSPORTER, ATP-BINDING PROTEIN"/>
    <property type="match status" value="1"/>
</dbReference>
<gene>
    <name evidence="6" type="ORF">SAMN05421659_10241</name>
</gene>
<evidence type="ECO:0000313" key="7">
    <source>
        <dbReference type="Proteomes" id="UP000199701"/>
    </source>
</evidence>
<evidence type="ECO:0000256" key="2">
    <source>
        <dbReference type="ARBA" id="ARBA00022448"/>
    </source>
</evidence>
<evidence type="ECO:0000256" key="1">
    <source>
        <dbReference type="ARBA" id="ARBA00005417"/>
    </source>
</evidence>
<keyword evidence="3" id="KW-0547">Nucleotide-binding</keyword>
<organism evidence="6 7">
    <name type="scientific">[Clostridium] fimetarium</name>
    <dbReference type="NCBI Taxonomy" id="99656"/>
    <lineage>
        <taxon>Bacteria</taxon>
        <taxon>Bacillati</taxon>
        <taxon>Bacillota</taxon>
        <taxon>Clostridia</taxon>
        <taxon>Lachnospirales</taxon>
        <taxon>Lachnospiraceae</taxon>
    </lineage>
</organism>
<proteinExistence type="inferred from homology"/>
<keyword evidence="7" id="KW-1185">Reference proteome</keyword>
<dbReference type="PROSITE" id="PS00211">
    <property type="entry name" value="ABC_TRANSPORTER_1"/>
    <property type="match status" value="1"/>
</dbReference>
<dbReference type="PROSITE" id="PS50893">
    <property type="entry name" value="ABC_TRANSPORTER_2"/>
    <property type="match status" value="1"/>
</dbReference>
<dbReference type="GO" id="GO:0005524">
    <property type="term" value="F:ATP binding"/>
    <property type="evidence" value="ECO:0007669"/>
    <property type="project" value="UniProtKB-KW"/>
</dbReference>
<dbReference type="InterPro" id="IPR003439">
    <property type="entry name" value="ABC_transporter-like_ATP-bd"/>
</dbReference>
<evidence type="ECO:0000256" key="4">
    <source>
        <dbReference type="ARBA" id="ARBA00022840"/>
    </source>
</evidence>
<dbReference type="InterPro" id="IPR017871">
    <property type="entry name" value="ABC_transporter-like_CS"/>
</dbReference>
<feature type="domain" description="ABC transporter" evidence="5">
    <location>
        <begin position="3"/>
        <end position="227"/>
    </location>
</feature>
<accession>A0A1I0MPS3</accession>
<dbReference type="InterPro" id="IPR027417">
    <property type="entry name" value="P-loop_NTPase"/>
</dbReference>
<dbReference type="PANTHER" id="PTHR43335:SF4">
    <property type="entry name" value="ABC TRANSPORTER, ATP-BINDING PROTEIN"/>
    <property type="match status" value="1"/>
</dbReference>
<dbReference type="Pfam" id="PF00005">
    <property type="entry name" value="ABC_tran"/>
    <property type="match status" value="1"/>
</dbReference>
<dbReference type="EMBL" id="FOJI01000002">
    <property type="protein sequence ID" value="SEV90539.1"/>
    <property type="molecule type" value="Genomic_DNA"/>
</dbReference>
<comment type="similarity">
    <text evidence="1">Belongs to the ABC transporter superfamily.</text>
</comment>
<dbReference type="OrthoDB" id="9809205at2"/>
<keyword evidence="2" id="KW-0813">Transport</keyword>
<dbReference type="RefSeq" id="WP_092450321.1">
    <property type="nucleotide sequence ID" value="NZ_FOJI01000002.1"/>
</dbReference>
<dbReference type="GO" id="GO:0016887">
    <property type="term" value="F:ATP hydrolysis activity"/>
    <property type="evidence" value="ECO:0007669"/>
    <property type="project" value="InterPro"/>
</dbReference>
<name>A0A1I0MPS3_9FIRM</name>
<dbReference type="AlphaFoldDB" id="A0A1I0MPS3"/>
<dbReference type="SMART" id="SM00382">
    <property type="entry name" value="AAA"/>
    <property type="match status" value="1"/>
</dbReference>
<sequence length="227" mass="25119">MNIKITNVNKTIRKAVILENINIELEGGRIYGLRGSNGSGKTMLMRAICGLIIPESGEVNIDGDVLGKDISFPKSVGALIENPSFISSYTGFRNLKLLASIQNKISDDDVRNAIKAVGLNPDDKRTYRKYSLGMKQRLGIACAIMENPDIIILDEPVNALDEQGIELVRKILKEQKERGALIIIACHDRTELEYLSDEIFEIYEGKITNHFIVGDKSIVSEGIVNEA</sequence>
<reference evidence="6 7" key="1">
    <citation type="submission" date="2016-10" db="EMBL/GenBank/DDBJ databases">
        <authorList>
            <person name="de Groot N.N."/>
        </authorList>
    </citation>
    <scope>NUCLEOTIDE SEQUENCE [LARGE SCALE GENOMIC DNA]</scope>
    <source>
        <strain evidence="6 7">DSM 9179</strain>
    </source>
</reference>
<evidence type="ECO:0000259" key="5">
    <source>
        <dbReference type="PROSITE" id="PS50893"/>
    </source>
</evidence>
<keyword evidence="4 6" id="KW-0067">ATP-binding</keyword>
<dbReference type="STRING" id="99656.SAMN05421659_10241"/>
<evidence type="ECO:0000313" key="6">
    <source>
        <dbReference type="EMBL" id="SEV90539.1"/>
    </source>
</evidence>
<protein>
    <submittedName>
        <fullName evidence="6">ABC-2 type transport system ATP-binding protein</fullName>
    </submittedName>
</protein>
<dbReference type="Gene3D" id="3.40.50.300">
    <property type="entry name" value="P-loop containing nucleotide triphosphate hydrolases"/>
    <property type="match status" value="1"/>
</dbReference>
<dbReference type="Proteomes" id="UP000199701">
    <property type="component" value="Unassembled WGS sequence"/>
</dbReference>